<sequence>MLYGVARKGNPPALLRVVQEFLMRVEILPWDMQVAPTYSGLRAHCTANGITLSALDMMIAAHAVAAKAVLVTHDHIFARIPDGLLQTEDWAAA</sequence>
<comment type="similarity">
    <text evidence="7">Belongs to the PINc/VapC protein family.</text>
</comment>
<dbReference type="PANTHER" id="PTHR33653:SF1">
    <property type="entry name" value="RIBONUCLEASE VAPC2"/>
    <property type="match status" value="1"/>
</dbReference>
<evidence type="ECO:0000256" key="2">
    <source>
        <dbReference type="ARBA" id="ARBA00022649"/>
    </source>
</evidence>
<dbReference type="Proteomes" id="UP000254572">
    <property type="component" value="Unassembled WGS sequence"/>
</dbReference>
<dbReference type="GO" id="GO:0004519">
    <property type="term" value="F:endonuclease activity"/>
    <property type="evidence" value="ECO:0007669"/>
    <property type="project" value="UniProtKB-KW"/>
</dbReference>
<keyword evidence="6" id="KW-0460">Magnesium</keyword>
<reference evidence="9 10" key="1">
    <citation type="submission" date="2018-06" db="EMBL/GenBank/DDBJ databases">
        <authorList>
            <consortium name="Pathogen Informatics"/>
            <person name="Doyle S."/>
        </authorList>
    </citation>
    <scope>NUCLEOTIDE SEQUENCE [LARGE SCALE GENOMIC DNA]</scope>
    <source>
        <strain evidence="9 10">NCTC13294</strain>
    </source>
</reference>
<dbReference type="EC" id="3.1.-.-" evidence="9"/>
<keyword evidence="3" id="KW-0540">Nuclease</keyword>
<dbReference type="EMBL" id="UFUW01000001">
    <property type="protein sequence ID" value="SUX25331.1"/>
    <property type="molecule type" value="Genomic_DNA"/>
</dbReference>
<evidence type="ECO:0000259" key="8">
    <source>
        <dbReference type="Pfam" id="PF01850"/>
    </source>
</evidence>
<keyword evidence="4" id="KW-0479">Metal-binding</keyword>
<dbReference type="InterPro" id="IPR002716">
    <property type="entry name" value="PIN_dom"/>
</dbReference>
<dbReference type="InterPro" id="IPR050556">
    <property type="entry name" value="Type_II_TA_system_RNase"/>
</dbReference>
<dbReference type="InterPro" id="IPR029060">
    <property type="entry name" value="PIN-like_dom_sf"/>
</dbReference>
<evidence type="ECO:0000256" key="1">
    <source>
        <dbReference type="ARBA" id="ARBA00001946"/>
    </source>
</evidence>
<keyword evidence="2" id="KW-1277">Toxin-antitoxin system</keyword>
<evidence type="ECO:0000313" key="10">
    <source>
        <dbReference type="Proteomes" id="UP000254572"/>
    </source>
</evidence>
<evidence type="ECO:0000256" key="4">
    <source>
        <dbReference type="ARBA" id="ARBA00022723"/>
    </source>
</evidence>
<feature type="domain" description="PIN" evidence="8">
    <location>
        <begin position="2"/>
        <end position="81"/>
    </location>
</feature>
<keyword evidence="5 9" id="KW-0378">Hydrolase</keyword>
<keyword evidence="9" id="KW-0255">Endonuclease</keyword>
<evidence type="ECO:0000256" key="7">
    <source>
        <dbReference type="ARBA" id="ARBA00038093"/>
    </source>
</evidence>
<dbReference type="AlphaFoldDB" id="A0A381EE92"/>
<dbReference type="PANTHER" id="PTHR33653">
    <property type="entry name" value="RIBONUCLEASE VAPC2"/>
    <property type="match status" value="1"/>
</dbReference>
<keyword evidence="10" id="KW-1185">Reference proteome</keyword>
<organism evidence="9 10">
    <name type="scientific">Cardiobacterium valvarum</name>
    <dbReference type="NCBI Taxonomy" id="194702"/>
    <lineage>
        <taxon>Bacteria</taxon>
        <taxon>Pseudomonadati</taxon>
        <taxon>Pseudomonadota</taxon>
        <taxon>Gammaproteobacteria</taxon>
        <taxon>Cardiobacteriales</taxon>
        <taxon>Cardiobacteriaceae</taxon>
        <taxon>Cardiobacterium</taxon>
    </lineage>
</organism>
<name>A0A381EE92_9GAMM</name>
<dbReference type="GO" id="GO:0016787">
    <property type="term" value="F:hydrolase activity"/>
    <property type="evidence" value="ECO:0007669"/>
    <property type="project" value="UniProtKB-KW"/>
</dbReference>
<gene>
    <name evidence="9" type="primary">vapC</name>
    <name evidence="9" type="ORF">NCTC13294_02367</name>
</gene>
<dbReference type="Gene3D" id="3.40.50.1010">
    <property type="entry name" value="5'-nuclease"/>
    <property type="match status" value="1"/>
</dbReference>
<protein>
    <submittedName>
        <fullName evidence="9">tRNA(fMet)-specific endonuclease VapC</fullName>
        <ecNumber evidence="9">3.1.-.-</ecNumber>
    </submittedName>
</protein>
<proteinExistence type="inferred from homology"/>
<evidence type="ECO:0000256" key="5">
    <source>
        <dbReference type="ARBA" id="ARBA00022801"/>
    </source>
</evidence>
<evidence type="ECO:0000313" key="9">
    <source>
        <dbReference type="EMBL" id="SUX25331.1"/>
    </source>
</evidence>
<evidence type="ECO:0000256" key="6">
    <source>
        <dbReference type="ARBA" id="ARBA00022842"/>
    </source>
</evidence>
<dbReference type="GO" id="GO:0046872">
    <property type="term" value="F:metal ion binding"/>
    <property type="evidence" value="ECO:0007669"/>
    <property type="project" value="UniProtKB-KW"/>
</dbReference>
<accession>A0A381EE92</accession>
<evidence type="ECO:0000256" key="3">
    <source>
        <dbReference type="ARBA" id="ARBA00022722"/>
    </source>
</evidence>
<dbReference type="Pfam" id="PF01850">
    <property type="entry name" value="PIN"/>
    <property type="match status" value="1"/>
</dbReference>
<dbReference type="SUPFAM" id="SSF88723">
    <property type="entry name" value="PIN domain-like"/>
    <property type="match status" value="1"/>
</dbReference>
<comment type="cofactor">
    <cofactor evidence="1">
        <name>Mg(2+)</name>
        <dbReference type="ChEBI" id="CHEBI:18420"/>
    </cofactor>
</comment>